<name>A0A7Y6IRS3_9ACTN</name>
<feature type="region of interest" description="Disordered" evidence="1">
    <location>
        <begin position="184"/>
        <end position="213"/>
    </location>
</feature>
<reference evidence="2 3" key="1">
    <citation type="submission" date="2020-06" db="EMBL/GenBank/DDBJ databases">
        <authorList>
            <person name="Chanama M."/>
        </authorList>
    </citation>
    <scope>NUCLEOTIDE SEQUENCE [LARGE SCALE GENOMIC DNA]</scope>
    <source>
        <strain evidence="2 3">TBRC6557</strain>
    </source>
</reference>
<keyword evidence="3" id="KW-1185">Reference proteome</keyword>
<comment type="caution">
    <text evidence="2">The sequence shown here is derived from an EMBL/GenBank/DDBJ whole genome shotgun (WGS) entry which is preliminary data.</text>
</comment>
<dbReference type="EMBL" id="JABWGO010000004">
    <property type="protein sequence ID" value="NUW42683.1"/>
    <property type="molecule type" value="Genomic_DNA"/>
</dbReference>
<dbReference type="RefSeq" id="WP_175602178.1">
    <property type="nucleotide sequence ID" value="NZ_JABWGO010000004.1"/>
</dbReference>
<dbReference type="Proteomes" id="UP000546126">
    <property type="component" value="Unassembled WGS sequence"/>
</dbReference>
<dbReference type="AlphaFoldDB" id="A0A7Y6IRS3"/>
<evidence type="ECO:0000313" key="2">
    <source>
        <dbReference type="EMBL" id="NUW42683.1"/>
    </source>
</evidence>
<gene>
    <name evidence="2" type="ORF">HT134_21435</name>
</gene>
<protein>
    <submittedName>
        <fullName evidence="2">Uncharacterized protein</fullName>
    </submittedName>
</protein>
<organism evidence="2 3">
    <name type="scientific">Nonomuraea rhodomycinica</name>
    <dbReference type="NCBI Taxonomy" id="1712872"/>
    <lineage>
        <taxon>Bacteria</taxon>
        <taxon>Bacillati</taxon>
        <taxon>Actinomycetota</taxon>
        <taxon>Actinomycetes</taxon>
        <taxon>Streptosporangiales</taxon>
        <taxon>Streptosporangiaceae</taxon>
        <taxon>Nonomuraea</taxon>
    </lineage>
</organism>
<evidence type="ECO:0000256" key="1">
    <source>
        <dbReference type="SAM" id="MobiDB-lite"/>
    </source>
</evidence>
<proteinExistence type="predicted"/>
<evidence type="ECO:0000313" key="3">
    <source>
        <dbReference type="Proteomes" id="UP000546126"/>
    </source>
</evidence>
<accession>A0A7Y6IRS3</accession>
<sequence length="235" mass="24972">MLVAGFGLVSALGGGLLVQHAVSNSQQKIRNKQFSMELWRNVPVEKLFPAAIGRQDPDKKSDDPDDERGWTRVAISSSTSCDAALSGGLAKLAAQRGCVAALRATYLDDTGGTAATAAIIAFRDISAKEDLGDHVRDGQDEQDHVVRALAAPGTQWKDAARTGDGGTAVFDMYTPLFVAVTAGPADGRRPGRLPDPWGNRPLEQKDDRSAWTSTAEGLAENLAYRLTDEIPKVGA</sequence>